<dbReference type="AlphaFoldDB" id="A0AAF0AY27"/>
<dbReference type="EMBL" id="CP115612">
    <property type="protein sequence ID" value="WBW74418.1"/>
    <property type="molecule type" value="Genomic_DNA"/>
</dbReference>
<dbReference type="InterPro" id="IPR002777">
    <property type="entry name" value="PFD_beta-like"/>
</dbReference>
<organism evidence="3 4">
    <name type="scientific">Schizosaccharomyces osmophilus</name>
    <dbReference type="NCBI Taxonomy" id="2545709"/>
    <lineage>
        <taxon>Eukaryota</taxon>
        <taxon>Fungi</taxon>
        <taxon>Dikarya</taxon>
        <taxon>Ascomycota</taxon>
        <taxon>Taphrinomycotina</taxon>
        <taxon>Schizosaccharomycetes</taxon>
        <taxon>Schizosaccharomycetales</taxon>
        <taxon>Schizosaccharomycetaceae</taxon>
        <taxon>Schizosaccharomyces</taxon>
    </lineage>
</organism>
<dbReference type="GeneID" id="80876602"/>
<evidence type="ECO:0000313" key="4">
    <source>
        <dbReference type="Proteomes" id="UP001212411"/>
    </source>
</evidence>
<keyword evidence="4" id="KW-1185">Reference proteome</keyword>
<evidence type="ECO:0000256" key="1">
    <source>
        <dbReference type="ARBA" id="ARBA00008045"/>
    </source>
</evidence>
<keyword evidence="2" id="KW-0143">Chaperone</keyword>
<name>A0AAF0AY27_9SCHI</name>
<protein>
    <submittedName>
        <fullName evidence="3">Prefoldin subunit Pfd1</fullName>
    </submittedName>
</protein>
<dbReference type="InterPro" id="IPR009053">
    <property type="entry name" value="Prefoldin"/>
</dbReference>
<dbReference type="Gene3D" id="1.10.287.370">
    <property type="match status" value="1"/>
</dbReference>
<dbReference type="PANTHER" id="PTHR20903:SF0">
    <property type="entry name" value="PREFOLDIN SUBUNIT 1"/>
    <property type="match status" value="1"/>
</dbReference>
<gene>
    <name evidence="3" type="primary">pfd1</name>
    <name evidence="3" type="ORF">SOMG_03122</name>
</gene>
<accession>A0AAF0AY27</accession>
<reference evidence="3 4" key="1">
    <citation type="journal article" date="2023" name="G3 (Bethesda)">
        <title>A high-quality reference genome for the fission yeast Schizosaccharomyces osmophilus.</title>
        <authorList>
            <person name="Jia G.S."/>
            <person name="Zhang W.C."/>
            <person name="Liang Y."/>
            <person name="Liu X.H."/>
            <person name="Rhind N."/>
            <person name="Pidoux A."/>
            <person name="Brysch-Herzberg M."/>
            <person name="Du L.L."/>
        </authorList>
    </citation>
    <scope>NUCLEOTIDE SEQUENCE [LARGE SCALE GENOMIC DNA]</scope>
    <source>
        <strain evidence="3 4">CBS 15793</strain>
    </source>
</reference>
<comment type="similarity">
    <text evidence="1">Belongs to the prefoldin subunit beta family.</text>
</comment>
<dbReference type="KEGG" id="som:SOMG_03122"/>
<proteinExistence type="inferred from homology"/>
<sequence length="112" mass="12601">MEQLAAQIQEKAVDSQKQLRSILMQVTAKERSLRIKELAKKELNVVGKDAAVYGGVGKMFIRTDLDSVRKTIDEEISSLLGDIDSLRKKKDYHETTAVNANSHLQKMKESVI</sequence>
<dbReference type="GO" id="GO:0044183">
    <property type="term" value="F:protein folding chaperone"/>
    <property type="evidence" value="ECO:0007669"/>
    <property type="project" value="TreeGrafter"/>
</dbReference>
<dbReference type="GO" id="GO:0005737">
    <property type="term" value="C:cytoplasm"/>
    <property type="evidence" value="ECO:0007669"/>
    <property type="project" value="TreeGrafter"/>
</dbReference>
<dbReference type="Pfam" id="PF01920">
    <property type="entry name" value="Prefoldin_2"/>
    <property type="match status" value="1"/>
</dbReference>
<dbReference type="PANTHER" id="PTHR20903">
    <property type="entry name" value="PREFOLDIN SUBUNIT 1-RELATED"/>
    <property type="match status" value="1"/>
</dbReference>
<dbReference type="GO" id="GO:0016272">
    <property type="term" value="C:prefoldin complex"/>
    <property type="evidence" value="ECO:0007669"/>
    <property type="project" value="InterPro"/>
</dbReference>
<dbReference type="RefSeq" id="XP_056038661.1">
    <property type="nucleotide sequence ID" value="XM_056181913.1"/>
</dbReference>
<evidence type="ECO:0000256" key="2">
    <source>
        <dbReference type="ARBA" id="ARBA00023186"/>
    </source>
</evidence>
<evidence type="ECO:0000313" key="3">
    <source>
        <dbReference type="EMBL" id="WBW74418.1"/>
    </source>
</evidence>
<dbReference type="SUPFAM" id="SSF46579">
    <property type="entry name" value="Prefoldin"/>
    <property type="match status" value="1"/>
</dbReference>
<dbReference type="GO" id="GO:0051082">
    <property type="term" value="F:unfolded protein binding"/>
    <property type="evidence" value="ECO:0007669"/>
    <property type="project" value="InterPro"/>
</dbReference>
<dbReference type="Proteomes" id="UP001212411">
    <property type="component" value="Chromosome 2"/>
</dbReference>